<dbReference type="Proteomes" id="UP001320831">
    <property type="component" value="Unassembled WGS sequence"/>
</dbReference>
<name>A0ABT2LLD0_9HYPH</name>
<evidence type="ECO:0000313" key="2">
    <source>
        <dbReference type="Proteomes" id="UP001320831"/>
    </source>
</evidence>
<comment type="caution">
    <text evidence="1">The sequence shown here is derived from an EMBL/GenBank/DDBJ whole genome shotgun (WGS) entry which is preliminary data.</text>
</comment>
<sequence length="90" mass="10308">MKQGRVQAIPPRLQAALKLYLERRKGERAVSIADMIRRTRIVFPDLAQSDDELELMISREIIKFGGSIAFDRSIIERPPAMRAHQALGRH</sequence>
<reference evidence="1 2" key="1">
    <citation type="submission" date="2022-09" db="EMBL/GenBank/DDBJ databases">
        <title>Chelativorans salina sp. nov., a novel slightly halophilic bacterium isolated from a saline lake sediment enrichment.</title>
        <authorList>
            <person name="Gao L."/>
            <person name="Fang B.-Z."/>
            <person name="Li W.-J."/>
        </authorList>
    </citation>
    <scope>NUCLEOTIDE SEQUENCE [LARGE SCALE GENOMIC DNA]</scope>
    <source>
        <strain evidence="1 2">EGI FJ00035</strain>
    </source>
</reference>
<accession>A0ABT2LLD0</accession>
<protein>
    <submittedName>
        <fullName evidence="1">Uncharacterized protein</fullName>
    </submittedName>
</protein>
<evidence type="ECO:0000313" key="1">
    <source>
        <dbReference type="EMBL" id="MCT7375400.1"/>
    </source>
</evidence>
<proteinExistence type="predicted"/>
<organism evidence="1 2">
    <name type="scientific">Chelativorans salis</name>
    <dbReference type="NCBI Taxonomy" id="2978478"/>
    <lineage>
        <taxon>Bacteria</taxon>
        <taxon>Pseudomonadati</taxon>
        <taxon>Pseudomonadota</taxon>
        <taxon>Alphaproteobacteria</taxon>
        <taxon>Hyphomicrobiales</taxon>
        <taxon>Phyllobacteriaceae</taxon>
        <taxon>Chelativorans</taxon>
    </lineage>
</organism>
<dbReference type="RefSeq" id="WP_260902385.1">
    <property type="nucleotide sequence ID" value="NZ_JAOCZP010000003.1"/>
</dbReference>
<dbReference type="EMBL" id="JAOCZP010000003">
    <property type="protein sequence ID" value="MCT7375400.1"/>
    <property type="molecule type" value="Genomic_DNA"/>
</dbReference>
<keyword evidence="2" id="KW-1185">Reference proteome</keyword>
<gene>
    <name evidence="1" type="ORF">N5A92_10195</name>
</gene>